<dbReference type="AlphaFoldDB" id="K0YIE7"/>
<dbReference type="InterPro" id="IPR039476">
    <property type="entry name" value="P2CMN_synthase_LarB"/>
</dbReference>
<evidence type="ECO:0000313" key="2">
    <source>
        <dbReference type="EMBL" id="EJZ83337.1"/>
    </source>
</evidence>
<dbReference type="Pfam" id="PF00731">
    <property type="entry name" value="AIRC"/>
    <property type="match status" value="1"/>
</dbReference>
<dbReference type="SMART" id="SM01001">
    <property type="entry name" value="AIRC"/>
    <property type="match status" value="1"/>
</dbReference>
<sequence length="254" mass="26260">MEKRDLQHLFERVAAGEMSPADATARVQTEPFRDLGYAKIDTQRGIRQGVSEVVYGAGKSAAQIAGIIQALRSSGQRRVMATRVDRAKADEVASLLSERDAAEFVYHEDAEMVVVGGAPDPDGNGYVVVAAAGTSDLRVSEEAALTAEMMGSRVVRLYDVGVAGIHRLLAHADEIARARAIVAVAGMEGALPSVIGGMASCPVIAVPTSVGYGASFGGVTALLAMLNSCASGVSVVNIDNGFGGGYQAALIDHA</sequence>
<evidence type="ECO:0000313" key="3">
    <source>
        <dbReference type="Proteomes" id="UP000006069"/>
    </source>
</evidence>
<dbReference type="EMBL" id="ADMD01000008">
    <property type="protein sequence ID" value="EJZ83337.1"/>
    <property type="molecule type" value="Genomic_DNA"/>
</dbReference>
<dbReference type="NCBIfam" id="NF033503">
    <property type="entry name" value="LarB"/>
    <property type="match status" value="1"/>
</dbReference>
<accession>K0YIE7</accession>
<dbReference type="eggNOG" id="COG1691">
    <property type="taxonomic scope" value="Bacteria"/>
</dbReference>
<feature type="domain" description="PurE" evidence="1">
    <location>
        <begin position="125"/>
        <end position="254"/>
    </location>
</feature>
<dbReference type="GO" id="GO:0016787">
    <property type="term" value="F:hydrolase activity"/>
    <property type="evidence" value="ECO:0007669"/>
    <property type="project" value="InterPro"/>
</dbReference>
<dbReference type="GO" id="GO:0006189">
    <property type="term" value="P:'de novo' IMP biosynthetic process"/>
    <property type="evidence" value="ECO:0007669"/>
    <property type="project" value="InterPro"/>
</dbReference>
<evidence type="ECO:0000259" key="1">
    <source>
        <dbReference type="SMART" id="SM01001"/>
    </source>
</evidence>
<dbReference type="Gene3D" id="3.40.50.1970">
    <property type="match status" value="1"/>
</dbReference>
<organism evidence="2 3">
    <name type="scientific">Slackia piriformis YIT 12062</name>
    <dbReference type="NCBI Taxonomy" id="742818"/>
    <lineage>
        <taxon>Bacteria</taxon>
        <taxon>Bacillati</taxon>
        <taxon>Actinomycetota</taxon>
        <taxon>Coriobacteriia</taxon>
        <taxon>Eggerthellales</taxon>
        <taxon>Eggerthellaceae</taxon>
        <taxon>Slackia</taxon>
    </lineage>
</organism>
<dbReference type="InterPro" id="IPR000031">
    <property type="entry name" value="PurE_dom"/>
</dbReference>
<dbReference type="InParanoid" id="K0YIE7"/>
<proteinExistence type="predicted"/>
<dbReference type="OrthoDB" id="9782511at2"/>
<reference evidence="2 3" key="1">
    <citation type="submission" date="2012-08" db="EMBL/GenBank/DDBJ databases">
        <title>The Genome Sequence of Slackia piriformis YIT 12062.</title>
        <authorList>
            <consortium name="The Broad Institute Genome Sequencing Platform"/>
            <person name="Earl A."/>
            <person name="Ward D."/>
            <person name="Feldgarden M."/>
            <person name="Gevers D."/>
            <person name="Morotomi M."/>
            <person name="Walker B."/>
            <person name="Young S.K."/>
            <person name="Zeng Q."/>
            <person name="Gargeya S."/>
            <person name="Fitzgerald M."/>
            <person name="Haas B."/>
            <person name="Abouelleil A."/>
            <person name="Alvarado L."/>
            <person name="Arachchi H.M."/>
            <person name="Berlin A.M."/>
            <person name="Chapman S.B."/>
            <person name="Goldberg J."/>
            <person name="Griggs A."/>
            <person name="Gujja S."/>
            <person name="Hansen M."/>
            <person name="Howarth C."/>
            <person name="Imamovic A."/>
            <person name="Larimer J."/>
            <person name="McCowen C."/>
            <person name="Montmayeur A."/>
            <person name="Murphy C."/>
            <person name="Neiman D."/>
            <person name="Pearson M."/>
            <person name="Priest M."/>
            <person name="Roberts A."/>
            <person name="Saif S."/>
            <person name="Shea T."/>
            <person name="Sisk P."/>
            <person name="Sykes S."/>
            <person name="Wortman J."/>
            <person name="Nusbaum C."/>
            <person name="Birren B."/>
        </authorList>
    </citation>
    <scope>NUCLEOTIDE SEQUENCE [LARGE SCALE GENOMIC DNA]</scope>
    <source>
        <strain evidence="2 3">YIT 12062</strain>
    </source>
</reference>
<dbReference type="PANTHER" id="PTHR43064">
    <property type="entry name" value="PHOSPHORIBOSYLAMINOIMIDAZOLE CARBOXYLASE-RELATED"/>
    <property type="match status" value="1"/>
</dbReference>
<comment type="caution">
    <text evidence="2">The sequence shown here is derived from an EMBL/GenBank/DDBJ whole genome shotgun (WGS) entry which is preliminary data.</text>
</comment>
<name>K0YIE7_9ACTN</name>
<dbReference type="RefSeq" id="WP_009139733.1">
    <property type="nucleotide sequence ID" value="NZ_JH815198.1"/>
</dbReference>
<gene>
    <name evidence="2" type="ORF">HMPREF9451_01540</name>
</gene>
<protein>
    <recommendedName>
        <fullName evidence="1">PurE domain-containing protein</fullName>
    </recommendedName>
</protein>
<dbReference type="PANTHER" id="PTHR43064:SF1">
    <property type="entry name" value="SLL1489 PROTEIN"/>
    <property type="match status" value="1"/>
</dbReference>
<dbReference type="SUPFAM" id="SSF52255">
    <property type="entry name" value="N5-CAIR mutase (phosphoribosylaminoimidazole carboxylase, PurE)"/>
    <property type="match status" value="1"/>
</dbReference>
<dbReference type="HOGENOM" id="CLU_065705_0_0_11"/>
<dbReference type="PATRIC" id="fig|742818.3.peg.1625"/>
<keyword evidence="3" id="KW-1185">Reference proteome</keyword>
<dbReference type="Proteomes" id="UP000006069">
    <property type="component" value="Unassembled WGS sequence"/>
</dbReference>